<dbReference type="Pfam" id="PF04991">
    <property type="entry name" value="LicD"/>
    <property type="match status" value="1"/>
</dbReference>
<gene>
    <name evidence="2" type="ORF">O0R46_08125</name>
</gene>
<keyword evidence="3" id="KW-1185">Reference proteome</keyword>
<organism evidence="2 3">
    <name type="scientific">Peptostreptococcus equinus</name>
    <dbReference type="NCBI Taxonomy" id="3003601"/>
    <lineage>
        <taxon>Bacteria</taxon>
        <taxon>Bacillati</taxon>
        <taxon>Bacillota</taxon>
        <taxon>Clostridia</taxon>
        <taxon>Peptostreptococcales</taxon>
        <taxon>Peptostreptococcaceae</taxon>
        <taxon>Peptostreptococcus</taxon>
    </lineage>
</organism>
<protein>
    <submittedName>
        <fullName evidence="2">LicD family protein</fullName>
    </submittedName>
</protein>
<dbReference type="EMBL" id="CP114052">
    <property type="protein sequence ID" value="WAW14558.1"/>
    <property type="molecule type" value="Genomic_DNA"/>
</dbReference>
<dbReference type="Proteomes" id="UP001164187">
    <property type="component" value="Chromosome"/>
</dbReference>
<evidence type="ECO:0000313" key="2">
    <source>
        <dbReference type="EMBL" id="WAW14558.1"/>
    </source>
</evidence>
<dbReference type="InterPro" id="IPR052942">
    <property type="entry name" value="LPS_cholinephosphotransferase"/>
</dbReference>
<accession>A0ABY7JQW2</accession>
<feature type="domain" description="LicD/FKTN/FKRP nucleotidyltransferase" evidence="1">
    <location>
        <begin position="35"/>
        <end position="251"/>
    </location>
</feature>
<reference evidence="2" key="1">
    <citation type="submission" date="2022-12" db="EMBL/GenBank/DDBJ databases">
        <title>Peptostreptococcus.</title>
        <authorList>
            <person name="Lee S.H."/>
        </authorList>
    </citation>
    <scope>NUCLEOTIDE SEQUENCE</scope>
    <source>
        <strain evidence="2">CBA3647</strain>
    </source>
</reference>
<dbReference type="PANTHER" id="PTHR43404:SF2">
    <property type="entry name" value="LIPOPOLYSACCHARIDE CHOLINEPHOSPHOTRANSFERASE LICD"/>
    <property type="match status" value="1"/>
</dbReference>
<dbReference type="InterPro" id="IPR007074">
    <property type="entry name" value="LicD/FKTN/FKRP_NTP_transf"/>
</dbReference>
<dbReference type="RefSeq" id="WP_269311255.1">
    <property type="nucleotide sequence ID" value="NZ_CP114052.1"/>
</dbReference>
<proteinExistence type="predicted"/>
<name>A0ABY7JQW2_9FIRM</name>
<evidence type="ECO:0000259" key="1">
    <source>
        <dbReference type="Pfam" id="PF04991"/>
    </source>
</evidence>
<dbReference type="PANTHER" id="PTHR43404">
    <property type="entry name" value="LIPOPOLYSACCHARIDE CHOLINEPHOSPHOTRANSFERASE LICD"/>
    <property type="match status" value="1"/>
</dbReference>
<sequence length="271" mass="31949">MFKQNVDKIIESNDSELRKLQMVILEILKVIDKICKENNINYWIDAGTLLGAKRHGGFIPWDDDCDICMMREDYNKFQKVIKNELPEGLIFENKNCKNWSQKDVDIQPSFLKIFYLDHFKGFERASGLACRGTFVDIFPMDPVNVDIIDSKLGKILNKVAYFRKSKPQKFRDYFKIFLQKLSIEELWINKCSKLDKYGKADYIVYGVDTPFLDRKYMQKKDTIFPLSNIAFEGIQVSCPNKVEDYLEKMYGDYMKLPSQEERIPHILNLRI</sequence>
<evidence type="ECO:0000313" key="3">
    <source>
        <dbReference type="Proteomes" id="UP001164187"/>
    </source>
</evidence>